<gene>
    <name evidence="1" type="ORF">TrLO_g1737</name>
</gene>
<dbReference type="EMBL" id="BRXW01000014">
    <property type="protein sequence ID" value="GMH99671.1"/>
    <property type="molecule type" value="Genomic_DNA"/>
</dbReference>
<dbReference type="GO" id="GO:0003824">
    <property type="term" value="F:catalytic activity"/>
    <property type="evidence" value="ECO:0007669"/>
    <property type="project" value="InterPro"/>
</dbReference>
<dbReference type="SUPFAM" id="SSF48150">
    <property type="entry name" value="DNA-glycosylase"/>
    <property type="match status" value="1"/>
</dbReference>
<sequence length="320" mass="35969">MADRELSDYEKLREAKIARNNARLSSLGLANAAEAMRKSVKNSTNKKKVVAKKTAAVAARQSSRIRKKPDVLVVGGLGYFKAEKADDVNDDDSSESDAESAIVAKSEEIISKMRLEMETLRRNTIYASNLPCKGRGEENYRDQAIKLWGEKCCPPPSCSWKTFVTSRLPTPSLELPSPLCLMQELYTHDGWAFLCSCVLMTRVSSHDTKDRCIKGFFELCPSPSDFEKLSVEKLKETINSLGFQFERMKGLSEVTNAWLTRPEFTLDVVAVEKGGNKIAQCGAFAVDSFFTIFRGDVDHQVVSKIKDIERFQKWQRSNIK</sequence>
<dbReference type="AlphaFoldDB" id="A0A9W7BY54"/>
<comment type="caution">
    <text evidence="1">The sequence shown here is derived from an EMBL/GenBank/DDBJ whole genome shotgun (WGS) entry which is preliminary data.</text>
</comment>
<protein>
    <submittedName>
        <fullName evidence="1">Uncharacterized protein</fullName>
    </submittedName>
</protein>
<proteinExistence type="predicted"/>
<reference evidence="2" key="1">
    <citation type="journal article" date="2023" name="Commun. Biol.">
        <title>Genome analysis of Parmales, the sister group of diatoms, reveals the evolutionary specialization of diatoms from phago-mixotrophs to photoautotrophs.</title>
        <authorList>
            <person name="Ban H."/>
            <person name="Sato S."/>
            <person name="Yoshikawa S."/>
            <person name="Yamada K."/>
            <person name="Nakamura Y."/>
            <person name="Ichinomiya M."/>
            <person name="Sato N."/>
            <person name="Blanc-Mathieu R."/>
            <person name="Endo H."/>
            <person name="Kuwata A."/>
            <person name="Ogata H."/>
        </authorList>
    </citation>
    <scope>NUCLEOTIDE SEQUENCE [LARGE SCALE GENOMIC DNA]</scope>
    <source>
        <strain evidence="2">NIES 3700</strain>
    </source>
</reference>
<dbReference type="OrthoDB" id="10265068at2759"/>
<dbReference type="InterPro" id="IPR011257">
    <property type="entry name" value="DNA_glycosylase"/>
</dbReference>
<dbReference type="GO" id="GO:0006281">
    <property type="term" value="P:DNA repair"/>
    <property type="evidence" value="ECO:0007669"/>
    <property type="project" value="InterPro"/>
</dbReference>
<organism evidence="1 2">
    <name type="scientific">Triparma laevis f. longispina</name>
    <dbReference type="NCBI Taxonomy" id="1714387"/>
    <lineage>
        <taxon>Eukaryota</taxon>
        <taxon>Sar</taxon>
        <taxon>Stramenopiles</taxon>
        <taxon>Ochrophyta</taxon>
        <taxon>Bolidophyceae</taxon>
        <taxon>Parmales</taxon>
        <taxon>Triparmaceae</taxon>
        <taxon>Triparma</taxon>
    </lineage>
</organism>
<keyword evidence="2" id="KW-1185">Reference proteome</keyword>
<dbReference type="Gene3D" id="1.10.340.30">
    <property type="entry name" value="Hypothetical protein, domain 2"/>
    <property type="match status" value="1"/>
</dbReference>
<name>A0A9W7BY54_9STRA</name>
<dbReference type="Proteomes" id="UP001165122">
    <property type="component" value="Unassembled WGS sequence"/>
</dbReference>
<evidence type="ECO:0000313" key="2">
    <source>
        <dbReference type="Proteomes" id="UP001165122"/>
    </source>
</evidence>
<evidence type="ECO:0000313" key="1">
    <source>
        <dbReference type="EMBL" id="GMH99671.1"/>
    </source>
</evidence>
<accession>A0A9W7BY54</accession>